<organism evidence="2 3">
    <name type="scientific">Sphingomonas oligophenolica</name>
    <dbReference type="NCBI Taxonomy" id="301154"/>
    <lineage>
        <taxon>Bacteria</taxon>
        <taxon>Pseudomonadati</taxon>
        <taxon>Pseudomonadota</taxon>
        <taxon>Alphaproteobacteria</taxon>
        <taxon>Sphingomonadales</taxon>
        <taxon>Sphingomonadaceae</taxon>
        <taxon>Sphingomonas</taxon>
    </lineage>
</organism>
<gene>
    <name evidence="2" type="ORF">EAH84_02965</name>
</gene>
<evidence type="ECO:0000313" key="2">
    <source>
        <dbReference type="EMBL" id="TPG14294.1"/>
    </source>
</evidence>
<dbReference type="InterPro" id="IPR012312">
    <property type="entry name" value="Hemerythrin-like"/>
</dbReference>
<feature type="domain" description="Hemerythrin-like" evidence="1">
    <location>
        <begin position="6"/>
        <end position="132"/>
    </location>
</feature>
<dbReference type="Pfam" id="PF01814">
    <property type="entry name" value="Hemerythrin"/>
    <property type="match status" value="1"/>
</dbReference>
<dbReference type="AlphaFoldDB" id="A0A502CNS0"/>
<comment type="caution">
    <text evidence="2">The sequence shown here is derived from an EMBL/GenBank/DDBJ whole genome shotgun (WGS) entry which is preliminary data.</text>
</comment>
<dbReference type="Proteomes" id="UP000318413">
    <property type="component" value="Unassembled WGS sequence"/>
</dbReference>
<keyword evidence="3" id="KW-1185">Reference proteome</keyword>
<proteinExistence type="predicted"/>
<dbReference type="OrthoDB" id="7583178at2"/>
<dbReference type="RefSeq" id="WP_140867486.1">
    <property type="nucleotide sequence ID" value="NZ_RCZK01000002.1"/>
</dbReference>
<reference evidence="2 3" key="1">
    <citation type="journal article" date="2019" name="Environ. Microbiol.">
        <title>Species interactions and distinct microbial communities in high Arctic permafrost affected cryosols are associated with the CH4 and CO2 gas fluxes.</title>
        <authorList>
            <person name="Altshuler I."/>
            <person name="Hamel J."/>
            <person name="Turney S."/>
            <person name="Magnuson E."/>
            <person name="Levesque R."/>
            <person name="Greer C."/>
            <person name="Whyte L.G."/>
        </authorList>
    </citation>
    <scope>NUCLEOTIDE SEQUENCE [LARGE SCALE GENOMIC DNA]</scope>
    <source>
        <strain evidence="2 3">S5.1</strain>
    </source>
</reference>
<evidence type="ECO:0000313" key="3">
    <source>
        <dbReference type="Proteomes" id="UP000318413"/>
    </source>
</evidence>
<evidence type="ECO:0000259" key="1">
    <source>
        <dbReference type="Pfam" id="PF01814"/>
    </source>
</evidence>
<protein>
    <recommendedName>
        <fullName evidence="1">Hemerythrin-like domain-containing protein</fullName>
    </recommendedName>
</protein>
<name>A0A502CNS0_9SPHN</name>
<dbReference type="EMBL" id="RCZK01000002">
    <property type="protein sequence ID" value="TPG14294.1"/>
    <property type="molecule type" value="Genomic_DNA"/>
</dbReference>
<dbReference type="Gene3D" id="1.20.120.520">
    <property type="entry name" value="nmb1532 protein domain like"/>
    <property type="match status" value="1"/>
</dbReference>
<sequence length="183" mass="20430">MRVVRLLSEHSKLRLLGNDLVALVSTAEVCDFDELARRRWDLARTVHLHLAYEDRQLFVPLDSDPRPHVRAAAAAAKRGVEQLHALYTAHVEHWGDHEVTARWGEFQVAVKVMVARMIAKLDREETDLFPLVADDDDIVGCWQPGMRNWAGDGVALKPLIEATGGRQPAHGQVTVDHAPLSPS</sequence>
<accession>A0A502CNS0</accession>